<dbReference type="OrthoDB" id="9779724at2"/>
<evidence type="ECO:0000313" key="11">
    <source>
        <dbReference type="EMBL" id="OMG56367.1"/>
    </source>
</evidence>
<dbReference type="GO" id="GO:0009306">
    <property type="term" value="P:protein secretion"/>
    <property type="evidence" value="ECO:0007669"/>
    <property type="project" value="InterPro"/>
</dbReference>
<keyword evidence="3 9" id="KW-0732">Signal</keyword>
<evidence type="ECO:0000256" key="2">
    <source>
        <dbReference type="ARBA" id="ARBA00022448"/>
    </source>
</evidence>
<dbReference type="InterPro" id="IPR021731">
    <property type="entry name" value="AMIN_dom"/>
</dbReference>
<dbReference type="InterPro" id="IPR011662">
    <property type="entry name" value="Secretin/TonB_short_N"/>
</dbReference>
<sequence>MKLFNYAAVVAATCIAMISPLKAETVPANAIEAVNVAQQGNEIAVKIDMREALGAPPAGFAVANPAKIAFDFPLTANALGKTTQVLNEGDLRSLNVVQVADRTRLVLNLVRNMNYRTRIEGKALYVTLSPIERLTDAVAERSVRFAEESLVGAKHTVRDVMFRRGKDGEGRVVVELGDSGTGIDIRKQGSNLIVDFMKTGIPEHLRRKLDVTDFATPVLGVETRAMGENVRMTISPKGLWEHNAYQTDNQFVVEVKKIVEDPNKLVQGSKIGYQGPRVSINYQNGDVRALLRLMAEELGLNAVISETVTGTTTLVLKDVPADQVVDIIFQQKGLDMRKNGNIIMIAPRDEIATREKLEFESKQQINELEPLQMEQFVLNYQRAVDVARLLSGASSDGSAGAAGAGAAGAGPTTTQQILSKRGNAVADPQSNILFVNDIPSKLEEIRSFIKTIDIGARQVLIEARVVEASDDFNKSIGVKLGFANNKKFINGSGSGIGVSGGAVNVTGNTTDGFTATQTGNMVGVNLPSFESTGGTLAFSLFNSSLTRILNMEIAALQADGLGKLISSPRVVTANNVKAKIEDGTEIPYVTTSSSGGVVTQTVSFKPAKLSLEATPQITPEGTVKMALVVKKEEADWTRAVLGNPPIKSSIVETNVVVENGGTVVVGGVYVTNQQSAVEKVPLLGDIPFFGWMFKYKNDFGNRRELLIFITPRIISEKLRLD</sequence>
<keyword evidence="12" id="KW-1185">Reference proteome</keyword>
<dbReference type="Pfam" id="PF03958">
    <property type="entry name" value="Secretin_N"/>
    <property type="match status" value="1"/>
</dbReference>
<dbReference type="InterPro" id="IPR051808">
    <property type="entry name" value="Type_IV_pilus_biogenesis"/>
</dbReference>
<accession>A0A1R1ICE9</accession>
<keyword evidence="4" id="KW-0653">Protein transport</keyword>
<evidence type="ECO:0000256" key="6">
    <source>
        <dbReference type="ARBA" id="ARBA00023237"/>
    </source>
</evidence>
<evidence type="ECO:0000256" key="3">
    <source>
        <dbReference type="ARBA" id="ARBA00022729"/>
    </source>
</evidence>
<dbReference type="Gene3D" id="2.60.40.3470">
    <property type="match status" value="1"/>
</dbReference>
<dbReference type="PRINTS" id="PR00811">
    <property type="entry name" value="BCTERIALGSPD"/>
</dbReference>
<comment type="caution">
    <text evidence="11">The sequence shown here is derived from an EMBL/GenBank/DDBJ whole genome shotgun (WGS) entry which is preliminary data.</text>
</comment>
<evidence type="ECO:0000256" key="4">
    <source>
        <dbReference type="ARBA" id="ARBA00022927"/>
    </source>
</evidence>
<evidence type="ECO:0000256" key="7">
    <source>
        <dbReference type="RuleBase" id="RU004003"/>
    </source>
</evidence>
<protein>
    <submittedName>
        <fullName evidence="11">Secretin</fullName>
    </submittedName>
</protein>
<dbReference type="GO" id="GO:0009279">
    <property type="term" value="C:cell outer membrane"/>
    <property type="evidence" value="ECO:0007669"/>
    <property type="project" value="UniProtKB-SubCell"/>
</dbReference>
<evidence type="ECO:0000259" key="10">
    <source>
        <dbReference type="SMART" id="SM00965"/>
    </source>
</evidence>
<dbReference type="InterPro" id="IPR013355">
    <property type="entry name" value="Pilus_4_PilQ"/>
</dbReference>
<evidence type="ECO:0000256" key="1">
    <source>
        <dbReference type="ARBA" id="ARBA00004370"/>
    </source>
</evidence>
<reference evidence="11 12" key="1">
    <citation type="submission" date="2016-10" db="EMBL/GenBank/DDBJ databases">
        <title>Alkaliphiles isolated from bioreactors.</title>
        <authorList>
            <person name="Salah Z."/>
            <person name="Rout S.P."/>
            <person name="Humphreys P.N."/>
        </authorList>
    </citation>
    <scope>NUCLEOTIDE SEQUENCE [LARGE SCALE GENOMIC DNA]</scope>
    <source>
        <strain evidence="11 12">ZS02</strain>
    </source>
</reference>
<dbReference type="PANTHER" id="PTHR30604">
    <property type="entry name" value="PROTEIN TRANSPORT PROTEIN HOFQ"/>
    <property type="match status" value="1"/>
</dbReference>
<dbReference type="STRING" id="418702.BJN45_01750"/>
<name>A0A1R1ICE9_9RHOO</name>
<dbReference type="InterPro" id="IPR001775">
    <property type="entry name" value="GspD/PilQ"/>
</dbReference>
<dbReference type="Gene3D" id="3.30.1370.130">
    <property type="match status" value="1"/>
</dbReference>
<proteinExistence type="inferred from homology"/>
<dbReference type="NCBIfam" id="TIGR02515">
    <property type="entry name" value="IV_pilus_PilQ"/>
    <property type="match status" value="1"/>
</dbReference>
<feature type="domain" description="Secretin/TonB short N-terminal" evidence="10">
    <location>
        <begin position="300"/>
        <end position="348"/>
    </location>
</feature>
<dbReference type="Pfam" id="PF11741">
    <property type="entry name" value="AMIN"/>
    <property type="match status" value="1"/>
</dbReference>
<dbReference type="AlphaFoldDB" id="A0A1R1ICE9"/>
<feature type="signal peptide" evidence="9">
    <location>
        <begin position="1"/>
        <end position="23"/>
    </location>
</feature>
<dbReference type="SMART" id="SM00965">
    <property type="entry name" value="STN"/>
    <property type="match status" value="1"/>
</dbReference>
<dbReference type="Pfam" id="PF00263">
    <property type="entry name" value="Secretin"/>
    <property type="match status" value="1"/>
</dbReference>
<organism evidence="11 12">
    <name type="scientific">Azonexus hydrophilus</name>
    <dbReference type="NCBI Taxonomy" id="418702"/>
    <lineage>
        <taxon>Bacteria</taxon>
        <taxon>Pseudomonadati</taxon>
        <taxon>Pseudomonadota</taxon>
        <taxon>Betaproteobacteria</taxon>
        <taxon>Rhodocyclales</taxon>
        <taxon>Azonexaceae</taxon>
        <taxon>Azonexus</taxon>
    </lineage>
</organism>
<gene>
    <name evidence="11" type="ORF">BJN45_01750</name>
</gene>
<evidence type="ECO:0000256" key="5">
    <source>
        <dbReference type="ARBA" id="ARBA00023136"/>
    </source>
</evidence>
<dbReference type="InterPro" id="IPR005644">
    <property type="entry name" value="NolW-like"/>
</dbReference>
<dbReference type="EMBL" id="MTHD01000001">
    <property type="protein sequence ID" value="OMG56367.1"/>
    <property type="molecule type" value="Genomic_DNA"/>
</dbReference>
<dbReference type="Gene3D" id="3.30.1370.120">
    <property type="match status" value="1"/>
</dbReference>
<evidence type="ECO:0000256" key="9">
    <source>
        <dbReference type="SAM" id="SignalP"/>
    </source>
</evidence>
<evidence type="ECO:0000256" key="8">
    <source>
        <dbReference type="RuleBase" id="RU004004"/>
    </source>
</evidence>
<keyword evidence="5" id="KW-0472">Membrane</keyword>
<dbReference type="PANTHER" id="PTHR30604:SF1">
    <property type="entry name" value="DNA UTILIZATION PROTEIN HOFQ"/>
    <property type="match status" value="1"/>
</dbReference>
<dbReference type="InterPro" id="IPR004846">
    <property type="entry name" value="T2SS/T3SS_dom"/>
</dbReference>
<evidence type="ECO:0000313" key="12">
    <source>
        <dbReference type="Proteomes" id="UP000187526"/>
    </source>
</evidence>
<dbReference type="InterPro" id="IPR038591">
    <property type="entry name" value="NolW-like_sf"/>
</dbReference>
<comment type="subcellular location">
    <subcellularLocation>
        <location evidence="8">Cell outer membrane</location>
    </subcellularLocation>
    <subcellularLocation>
        <location evidence="1">Membrane</location>
    </subcellularLocation>
</comment>
<dbReference type="RefSeq" id="WP_076091450.1">
    <property type="nucleotide sequence ID" value="NZ_MTHD01000001.1"/>
</dbReference>
<keyword evidence="6" id="KW-0998">Cell outer membrane</keyword>
<dbReference type="Proteomes" id="UP000187526">
    <property type="component" value="Unassembled WGS sequence"/>
</dbReference>
<dbReference type="Pfam" id="PF07660">
    <property type="entry name" value="STN"/>
    <property type="match status" value="1"/>
</dbReference>
<feature type="chain" id="PRO_5010268987" evidence="9">
    <location>
        <begin position="24"/>
        <end position="721"/>
    </location>
</feature>
<keyword evidence="2 8" id="KW-0813">Transport</keyword>
<comment type="similarity">
    <text evidence="7">Belongs to the bacterial secretin family.</text>
</comment>